<feature type="compositionally biased region" description="Polar residues" evidence="2">
    <location>
        <begin position="1459"/>
        <end position="1473"/>
    </location>
</feature>
<dbReference type="STRING" id="6573.A0A210QRX0"/>
<evidence type="ECO:0000256" key="1">
    <source>
        <dbReference type="ARBA" id="ARBA00022786"/>
    </source>
</evidence>
<feature type="compositionally biased region" description="Basic and acidic residues" evidence="2">
    <location>
        <begin position="1"/>
        <end position="19"/>
    </location>
</feature>
<feature type="compositionally biased region" description="Basic and acidic residues" evidence="2">
    <location>
        <begin position="835"/>
        <end position="871"/>
    </location>
</feature>
<dbReference type="PANTHER" id="PTHR13382:SF69">
    <property type="entry name" value="FI18408P1"/>
    <property type="match status" value="1"/>
</dbReference>
<feature type="region of interest" description="Disordered" evidence="2">
    <location>
        <begin position="1305"/>
        <end position="1335"/>
    </location>
</feature>
<sequence length="2008" mass="226283">MDGDEDSKTDSPTKEELRQRRLAYFRTKSISKEESSVKSTEQGIPPPTVNKTNGISSLYDRNTETNEKKKGIPEKNRLHDIEVNEGTKENLRSHDRNTTNWSHDQLETSEGFVTPSEDKDSKSTELSLSLGLDRDAGGWDVNNFSEREFPNDDFDDLKEQLKNQTINSGNDGYNELVERLIQCAKRDIINREESQRSDRPESSLGSGRVNNESRQRDSGLPVDTENITRNDGYTRLKQRNVTRKTDDDVHGESPNEGRERGSSTNNRKILAGHNPHSMRNSQDLDEINVFQKSLDLDHLESIGLHTHRADSELDGNTETQHQETDPLEEKIRKKSPRVLDEIASNELKGVLGEMKYKAFLEKSIKEIDELHQGQNSDQSIDKQQRKTTLKKQNNTAKQTQKYRKPSSGENVHVSQKSDQTADWRQQTVTEKDTTDQDSSTLVNGSLTEITQTDHDGGQESARPLLNRPKYDPIRNVFQQNEEEKDNNSTTSGPRNYEQVNVPRNVVFSASQIYQQAYKGGHIPGYEGMPPSMYPYHPEMAMNPAVMHMTGHPYGNMYDSMQHNPYYNHMPFQGPPASPVHGSFMYPYYPMQGPIPSLPGGPPGMPHPSEQGGPAVDAYLQQLSARSYQSYNGSDAHMYNQYPTSYTPLSKVPHPPDSKMSSSKKPPLPNSTGLKSPSVQGMKMGQLPTQMFYPQEQYPPTSQALHPHPFSQPQPTSAPGSQSTNIPELHPNYIQQPPKGIPYPPPPENVDLQAYFQFLESQGYPVPYQVVTASQKHPDVEQVNEGGTPQGPYEMMVPRPPSQSKKSTASPRLSSRQEKLLDRKKPDSGCQTPLRDSMDDRASQSSQRHVDGIRQYHEQKRQQNEDEEVLERQRTFAKASIDRYFNSLESLYRREKASNEDREEETEEGNDEREAIYDDRETMVNTEVTVATVKAGGITDRMERLGLDLSFLRDGKEHDGQREATVNEENKENKGDNPKDKRVIVCPECGEINKPYMTWCGDCGDILIGVEPLLPMKKKFCEKNQANKIEKIGETKTDKNVTFNETTDCHHGEIIDTNHESPVYGGSPKGKISPNKSESRDSGRPSSEDLDCCRTEKEVIDICESIDDPVVKGFIKSYFNRKRQALEETRKSLEGEFQEVLETPMVEEEWKNNHSPSGNTENLDDIFDDQDFLRKEEIWLHEQVSVQVEDKPLRGKKSGPLDIEVFSVTESKESRNSSRVESVVPMLNLVNSSDEEDEVRANNSNQEPMRPSVGMSTESDDWHQIFEQQVRPTPSLPLVPLLLDLSETENHEKGLLEQIVELDISRKPPVSGEPSTRKGSKNSKKSKVRSSIEAPGYHRHWERSSIAWGSYNPRELSTNSSVKGPQNIKARPSSASRRLVSKSVSVDSMSQPFDETPTNSEVAKQSKKPRPSSADLSKRKQRPSSAQNPNRKTTDFSRNSHDRPNSSDNRRGRLHHRSTSENSLTPNEQDQPLSSERRTSPARRIRPKSKERNLSHSRSPDIVENSLFVPRPPSASDTGGRAEQTQQAQLSPLQHPSAHFPPPQPLRPELPPSQIQPSGSMNSVPPTPIPDSPSSLPYVVDHRLPAEVVMDPPLTSHTNAESVLNAYSKYHEMTPRIQKGKFSAWLCLPDEILLHILSYLTMEDLARCARTCTDYHRVAMDDSLWKYITVKKKHHLTDDSLGQIGKRHPVSLAFIQCHGDSITTRGLRDLFRECGDSLKELNLCGCSRGALTGDCILLHASARCRGLTHIDASWCNVTDSGIGAISGTCDRLESLCINGCQNVKDEGLETVLKKHGKSLRHLEMFGCFNVTPKSIRYMANHCLNLMTLNLGQCYKLTDSCISQLSSSLSRVENLDLRGCKQIKDNCIRYVVKNCPRLQTISLANCPNITDVSMLEVSTYLTDIRNIDVCGCRNITDNSIRALANNCQNLRNIDISSTGCSQRSVSMLANFCNQRLETVKLNFLSDITDSVIIKLAKHCRRLKLLHLYGCTSVRNSDKIREVNHGVKVEM</sequence>
<dbReference type="Pfam" id="PF25372">
    <property type="entry name" value="DUF7885"/>
    <property type="match status" value="1"/>
</dbReference>
<dbReference type="PANTHER" id="PTHR13382">
    <property type="entry name" value="MITOCHONDRIAL ATP SYNTHASE COUPLING FACTOR B"/>
    <property type="match status" value="1"/>
</dbReference>
<feature type="region of interest" description="Disordered" evidence="2">
    <location>
        <begin position="1"/>
        <end position="126"/>
    </location>
</feature>
<dbReference type="InterPro" id="IPR006553">
    <property type="entry name" value="Leu-rich_rpt_Cys-con_subtyp"/>
</dbReference>
<dbReference type="InterPro" id="IPR050648">
    <property type="entry name" value="F-box_LRR-repeat"/>
</dbReference>
<feature type="compositionally biased region" description="Pro residues" evidence="2">
    <location>
        <begin position="738"/>
        <end position="747"/>
    </location>
</feature>
<evidence type="ECO:0000313" key="4">
    <source>
        <dbReference type="EMBL" id="OWF51484.1"/>
    </source>
</evidence>
<feature type="compositionally biased region" description="Polar residues" evidence="2">
    <location>
        <begin position="1552"/>
        <end position="1563"/>
    </location>
</feature>
<organism evidence="4 5">
    <name type="scientific">Mizuhopecten yessoensis</name>
    <name type="common">Japanese scallop</name>
    <name type="synonym">Patinopecten yessoensis</name>
    <dbReference type="NCBI Taxonomy" id="6573"/>
    <lineage>
        <taxon>Eukaryota</taxon>
        <taxon>Metazoa</taxon>
        <taxon>Spiralia</taxon>
        <taxon>Lophotrochozoa</taxon>
        <taxon>Mollusca</taxon>
        <taxon>Bivalvia</taxon>
        <taxon>Autobranchia</taxon>
        <taxon>Pteriomorphia</taxon>
        <taxon>Pectinida</taxon>
        <taxon>Pectinoidea</taxon>
        <taxon>Pectinidae</taxon>
        <taxon>Mizuhopecten</taxon>
    </lineage>
</organism>
<feature type="region of interest" description="Disordered" evidence="2">
    <location>
        <begin position="644"/>
        <end position="747"/>
    </location>
</feature>
<feature type="compositionally biased region" description="Polar residues" evidence="2">
    <location>
        <begin position="710"/>
        <end position="725"/>
    </location>
</feature>
<dbReference type="SMART" id="SM00256">
    <property type="entry name" value="FBOX"/>
    <property type="match status" value="1"/>
</dbReference>
<feature type="compositionally biased region" description="Low complexity" evidence="2">
    <location>
        <begin position="390"/>
        <end position="399"/>
    </location>
</feature>
<dbReference type="EMBL" id="NEDP02002242">
    <property type="protein sequence ID" value="OWF51484.1"/>
    <property type="molecule type" value="Genomic_DNA"/>
</dbReference>
<feature type="compositionally biased region" description="Basic and acidic residues" evidence="2">
    <location>
        <begin position="61"/>
        <end position="97"/>
    </location>
</feature>
<dbReference type="OrthoDB" id="10257471at2759"/>
<reference evidence="4 5" key="1">
    <citation type="journal article" date="2017" name="Nat. Ecol. Evol.">
        <title>Scallop genome provides insights into evolution of bilaterian karyotype and development.</title>
        <authorList>
            <person name="Wang S."/>
            <person name="Zhang J."/>
            <person name="Jiao W."/>
            <person name="Li J."/>
            <person name="Xun X."/>
            <person name="Sun Y."/>
            <person name="Guo X."/>
            <person name="Huan P."/>
            <person name="Dong B."/>
            <person name="Zhang L."/>
            <person name="Hu X."/>
            <person name="Sun X."/>
            <person name="Wang J."/>
            <person name="Zhao C."/>
            <person name="Wang Y."/>
            <person name="Wang D."/>
            <person name="Huang X."/>
            <person name="Wang R."/>
            <person name="Lv J."/>
            <person name="Li Y."/>
            <person name="Zhang Z."/>
            <person name="Liu B."/>
            <person name="Lu W."/>
            <person name="Hui Y."/>
            <person name="Liang J."/>
            <person name="Zhou Z."/>
            <person name="Hou R."/>
            <person name="Li X."/>
            <person name="Liu Y."/>
            <person name="Li H."/>
            <person name="Ning X."/>
            <person name="Lin Y."/>
            <person name="Zhao L."/>
            <person name="Xing Q."/>
            <person name="Dou J."/>
            <person name="Li Y."/>
            <person name="Mao J."/>
            <person name="Guo H."/>
            <person name="Dou H."/>
            <person name="Li T."/>
            <person name="Mu C."/>
            <person name="Jiang W."/>
            <person name="Fu Q."/>
            <person name="Fu X."/>
            <person name="Miao Y."/>
            <person name="Liu J."/>
            <person name="Yu Q."/>
            <person name="Li R."/>
            <person name="Liao H."/>
            <person name="Li X."/>
            <person name="Kong Y."/>
            <person name="Jiang Z."/>
            <person name="Chourrout D."/>
            <person name="Li R."/>
            <person name="Bao Z."/>
        </authorList>
    </citation>
    <scope>NUCLEOTIDE SEQUENCE [LARGE SCALE GENOMIC DNA]</scope>
    <source>
        <strain evidence="4 5">PY_sf001</strain>
    </source>
</reference>
<feature type="compositionally biased region" description="Polar residues" evidence="2">
    <location>
        <begin position="1381"/>
        <end position="1402"/>
    </location>
</feature>
<evidence type="ECO:0000256" key="2">
    <source>
        <dbReference type="SAM" id="MobiDB-lite"/>
    </source>
</evidence>
<evidence type="ECO:0000259" key="3">
    <source>
        <dbReference type="PROSITE" id="PS50181"/>
    </source>
</evidence>
<name>A0A210QRX0_MIZYE</name>
<feature type="region of interest" description="Disordered" evidence="2">
    <location>
        <begin position="1050"/>
        <end position="1089"/>
    </location>
</feature>
<dbReference type="SUPFAM" id="SSF81383">
    <property type="entry name" value="F-box domain"/>
    <property type="match status" value="1"/>
</dbReference>
<accession>A0A210QRX0</accession>
<feature type="domain" description="F-box" evidence="3">
    <location>
        <begin position="1621"/>
        <end position="1667"/>
    </location>
</feature>
<feature type="compositionally biased region" description="Polar residues" evidence="2">
    <location>
        <begin position="49"/>
        <end position="60"/>
    </location>
</feature>
<comment type="caution">
    <text evidence="4">The sequence shown here is derived from an EMBL/GenBank/DDBJ whole genome shotgun (WGS) entry which is preliminary data.</text>
</comment>
<feature type="compositionally biased region" description="Basic and acidic residues" evidence="2">
    <location>
        <begin position="1431"/>
        <end position="1450"/>
    </location>
</feature>
<feature type="compositionally biased region" description="Basic and acidic residues" evidence="2">
    <location>
        <begin position="967"/>
        <end position="979"/>
    </location>
</feature>
<keyword evidence="5" id="KW-1185">Reference proteome</keyword>
<dbReference type="GO" id="GO:0005737">
    <property type="term" value="C:cytoplasm"/>
    <property type="evidence" value="ECO:0007669"/>
    <property type="project" value="TreeGrafter"/>
</dbReference>
<dbReference type="InterPro" id="IPR057207">
    <property type="entry name" value="FBXL15_LRR"/>
</dbReference>
<feature type="compositionally biased region" description="Polar residues" evidence="2">
    <location>
        <begin position="436"/>
        <end position="450"/>
    </location>
</feature>
<feature type="compositionally biased region" description="Polar residues" evidence="2">
    <location>
        <begin position="407"/>
        <end position="428"/>
    </location>
</feature>
<feature type="compositionally biased region" description="Polar residues" evidence="2">
    <location>
        <begin position="801"/>
        <end position="813"/>
    </location>
</feature>
<dbReference type="SUPFAM" id="SSF52047">
    <property type="entry name" value="RNI-like"/>
    <property type="match status" value="1"/>
</dbReference>
<feature type="compositionally biased region" description="Basic and acidic residues" evidence="2">
    <location>
        <begin position="243"/>
        <end position="261"/>
    </location>
</feature>
<feature type="compositionally biased region" description="Basic and acidic residues" evidence="2">
    <location>
        <begin position="1076"/>
        <end position="1089"/>
    </location>
</feature>
<feature type="compositionally biased region" description="Basic and acidic residues" evidence="2">
    <location>
        <begin position="191"/>
        <end position="201"/>
    </location>
</feature>
<feature type="region of interest" description="Disordered" evidence="2">
    <location>
        <begin position="1355"/>
        <end position="1575"/>
    </location>
</feature>
<dbReference type="InterPro" id="IPR001810">
    <property type="entry name" value="F-box_dom"/>
</dbReference>
<dbReference type="InterPro" id="IPR032675">
    <property type="entry name" value="LRR_dom_sf"/>
</dbReference>
<feature type="region of interest" description="Disordered" evidence="2">
    <location>
        <begin position="308"/>
        <end position="333"/>
    </location>
</feature>
<evidence type="ECO:0000313" key="5">
    <source>
        <dbReference type="Proteomes" id="UP000242188"/>
    </source>
</evidence>
<feature type="compositionally biased region" description="Pro residues" evidence="2">
    <location>
        <begin position="1538"/>
        <end position="1550"/>
    </location>
</feature>
<feature type="region of interest" description="Disordered" evidence="2">
    <location>
        <begin position="191"/>
        <end position="280"/>
    </location>
</feature>
<feature type="compositionally biased region" description="Polar residues" evidence="2">
    <location>
        <begin position="1522"/>
        <end position="1533"/>
    </location>
</feature>
<feature type="compositionally biased region" description="Acidic residues" evidence="2">
    <location>
        <begin position="900"/>
        <end position="910"/>
    </location>
</feature>
<feature type="region of interest" description="Disordered" evidence="2">
    <location>
        <begin position="955"/>
        <end position="979"/>
    </location>
</feature>
<dbReference type="SMART" id="SM00367">
    <property type="entry name" value="LRR_CC"/>
    <property type="match status" value="9"/>
</dbReference>
<keyword evidence="1" id="KW-0833">Ubl conjugation pathway</keyword>
<feature type="compositionally biased region" description="Basic and acidic residues" evidence="2">
    <location>
        <begin position="1487"/>
        <end position="1500"/>
    </location>
</feature>
<dbReference type="PROSITE" id="PS50181">
    <property type="entry name" value="FBOX"/>
    <property type="match status" value="1"/>
</dbReference>
<dbReference type="Gene3D" id="3.80.10.10">
    <property type="entry name" value="Ribonuclease Inhibitor"/>
    <property type="match status" value="2"/>
</dbReference>
<protein>
    <submittedName>
        <fullName evidence="4">F-box/LRR-repeat protein 2</fullName>
    </submittedName>
</protein>
<feature type="region of interest" description="Disordered" evidence="2">
    <location>
        <begin position="370"/>
        <end position="470"/>
    </location>
</feature>
<feature type="compositionally biased region" description="Basic and acidic residues" evidence="2">
    <location>
        <begin position="320"/>
        <end position="331"/>
    </location>
</feature>
<proteinExistence type="predicted"/>
<gene>
    <name evidence="4" type="ORF">KP79_PYT18447</name>
</gene>
<feature type="region of interest" description="Disordered" evidence="2">
    <location>
        <begin position="1231"/>
        <end position="1256"/>
    </location>
</feature>
<feature type="region of interest" description="Disordered" evidence="2">
    <location>
        <begin position="886"/>
        <end position="914"/>
    </location>
</feature>
<dbReference type="Pfam" id="PF12937">
    <property type="entry name" value="F-box-like"/>
    <property type="match status" value="1"/>
</dbReference>
<feature type="compositionally biased region" description="Basic and acidic residues" evidence="2">
    <location>
        <begin position="814"/>
        <end position="826"/>
    </location>
</feature>
<dbReference type="Proteomes" id="UP000242188">
    <property type="component" value="Unassembled WGS sequence"/>
</dbReference>
<feature type="region of interest" description="Disordered" evidence="2">
    <location>
        <begin position="477"/>
        <end position="496"/>
    </location>
</feature>
<dbReference type="CDD" id="cd22139">
    <property type="entry name" value="F-box_unchar"/>
    <property type="match status" value="1"/>
</dbReference>
<feature type="compositionally biased region" description="Basic residues" evidence="2">
    <location>
        <begin position="1317"/>
        <end position="1327"/>
    </location>
</feature>
<feature type="compositionally biased region" description="Basic and acidic residues" evidence="2">
    <location>
        <begin position="890"/>
        <end position="899"/>
    </location>
</feature>
<dbReference type="InterPro" id="IPR036047">
    <property type="entry name" value="F-box-like_dom_sf"/>
</dbReference>
<feature type="region of interest" description="Disordered" evidence="2">
    <location>
        <begin position="769"/>
        <end position="871"/>
    </location>
</feature>